<name>A0ABU9HG02_9GAMM</name>
<reference evidence="1 2" key="1">
    <citation type="submission" date="2024-02" db="EMBL/GenBank/DDBJ databases">
        <title>Bacteria isolated from the canopy kelp, Nereocystis luetkeana.</title>
        <authorList>
            <person name="Pfister C.A."/>
            <person name="Younker I.T."/>
            <person name="Light S.H."/>
        </authorList>
    </citation>
    <scope>NUCLEOTIDE SEQUENCE [LARGE SCALE GENOMIC DNA]</scope>
    <source>
        <strain evidence="1 2">TI.2.07</strain>
    </source>
</reference>
<keyword evidence="2" id="KW-1185">Reference proteome</keyword>
<dbReference type="RefSeq" id="WP_341629208.1">
    <property type="nucleotide sequence ID" value="NZ_JBAKBA010000060.1"/>
</dbReference>
<comment type="caution">
    <text evidence="1">The sequence shown here is derived from an EMBL/GenBank/DDBJ whole genome shotgun (WGS) entry which is preliminary data.</text>
</comment>
<gene>
    <name evidence="1" type="ORF">V6255_16950</name>
</gene>
<proteinExistence type="predicted"/>
<keyword evidence="1" id="KW-0560">Oxidoreductase</keyword>
<keyword evidence="1" id="KW-0223">Dioxygenase</keyword>
<evidence type="ECO:0000313" key="1">
    <source>
        <dbReference type="EMBL" id="MEL0660824.1"/>
    </source>
</evidence>
<dbReference type="GO" id="GO:0051213">
    <property type="term" value="F:dioxygenase activity"/>
    <property type="evidence" value="ECO:0007669"/>
    <property type="project" value="UniProtKB-KW"/>
</dbReference>
<organism evidence="1 2">
    <name type="scientific">Psychromonas arctica</name>
    <dbReference type="NCBI Taxonomy" id="168275"/>
    <lineage>
        <taxon>Bacteria</taxon>
        <taxon>Pseudomonadati</taxon>
        <taxon>Pseudomonadota</taxon>
        <taxon>Gammaproteobacteria</taxon>
        <taxon>Alteromonadales</taxon>
        <taxon>Psychromonadaceae</taxon>
        <taxon>Psychromonas</taxon>
    </lineage>
</organism>
<protein>
    <submittedName>
        <fullName evidence="1">2OG-Fe dioxygenase family protein</fullName>
    </submittedName>
</protein>
<dbReference type="Gene3D" id="2.60.120.620">
    <property type="entry name" value="q2cbj1_9rhob like domain"/>
    <property type="match status" value="1"/>
</dbReference>
<dbReference type="InterPro" id="IPR018724">
    <property type="entry name" value="2OG-Fe_dioxygenase"/>
</dbReference>
<dbReference type="Pfam" id="PF10014">
    <property type="entry name" value="2OG-Fe_Oxy_2"/>
    <property type="match status" value="1"/>
</dbReference>
<evidence type="ECO:0000313" key="2">
    <source>
        <dbReference type="Proteomes" id="UP001366060"/>
    </source>
</evidence>
<dbReference type="Proteomes" id="UP001366060">
    <property type="component" value="Unassembled WGS sequence"/>
</dbReference>
<dbReference type="EMBL" id="JBAKBA010000060">
    <property type="protein sequence ID" value="MEL0660824.1"/>
    <property type="molecule type" value="Genomic_DNA"/>
</dbReference>
<sequence length="263" mass="30370">MKNINYDHIKTTVAQPLPNLDSYWPYHVIQDIFEGSWSQTSINKHINLAEWQTYLEDLPRDIYVDTRWKRMSWLYLDQAGEINTLDDCPMAQGGSYNDADTMADKLRYYPALETSFLQRDDVQSFIKAWADLWDINPKEPILMQINGIKGNQAIDPLQGQGIHQDGSQFLSILVLSRENVTGGENTLYEDKAGQRQITHATLAPGEIMHIRDNEVFHNISSVQPLDNDTPFERFIIIINCRFNDAFQNKILRQHFPDVVLNQG</sequence>
<accession>A0ABU9HG02</accession>